<keyword evidence="1" id="KW-0862">Zinc</keyword>
<dbReference type="AlphaFoldDB" id="A0A150H8K9"/>
<accession>A0A150H8K9</accession>
<dbReference type="PATRIC" id="fig|479117.4.peg.1467"/>
<dbReference type="Pfam" id="PF02585">
    <property type="entry name" value="PIG-L"/>
    <property type="match status" value="1"/>
</dbReference>
<name>A0A150H8K9_9MICO</name>
<dbReference type="PANTHER" id="PTHR12993:SF28">
    <property type="entry name" value="LMBE FAMILY PROTEIN"/>
    <property type="match status" value="1"/>
</dbReference>
<protein>
    <submittedName>
        <fullName evidence="2">Mycothiol S-conjugate amidase</fullName>
        <ecNumber evidence="2">3.5.1.115</ecNumber>
    </submittedName>
</protein>
<organism evidence="2 3">
    <name type="scientific">Brevibacterium ravenspurgense</name>
    <dbReference type="NCBI Taxonomy" id="479117"/>
    <lineage>
        <taxon>Bacteria</taxon>
        <taxon>Bacillati</taxon>
        <taxon>Actinomycetota</taxon>
        <taxon>Actinomycetes</taxon>
        <taxon>Micrococcales</taxon>
        <taxon>Brevibacteriaceae</taxon>
        <taxon>Brevibacterium</taxon>
    </lineage>
</organism>
<dbReference type="EC" id="3.5.1.115" evidence="2"/>
<comment type="caution">
    <text evidence="2">The sequence shown here is derived from an EMBL/GenBank/DDBJ whole genome shotgun (WGS) entry which is preliminary data.</text>
</comment>
<dbReference type="GO" id="GO:0016137">
    <property type="term" value="P:glycoside metabolic process"/>
    <property type="evidence" value="ECO:0007669"/>
    <property type="project" value="UniProtKB-ARBA"/>
</dbReference>
<dbReference type="PANTHER" id="PTHR12993">
    <property type="entry name" value="N-ACETYLGLUCOSAMINYL-PHOSPHATIDYLINOSITOL DE-N-ACETYLASE-RELATED"/>
    <property type="match status" value="1"/>
</dbReference>
<evidence type="ECO:0000256" key="1">
    <source>
        <dbReference type="ARBA" id="ARBA00022833"/>
    </source>
</evidence>
<dbReference type="SUPFAM" id="SSF102588">
    <property type="entry name" value="LmbE-like"/>
    <property type="match status" value="1"/>
</dbReference>
<sequence length="236" mass="25709">MTDLAKLDTEGVQRVLAVVAHPDDMEYGASAAVAKWAAEGIEIHYLLLTAGEAGIASIEPDRTAALRAEEQQAACDIVGAASLEILGFPDGLLEPDHSVRKAIVRKIREVRPQMAISLTWELEVGFGINHVDHRACGMALMDAIRDADNPWIFQDLGLKRWKVERALFCAATKPTHYVDVSGEPLQKGIASLAAHEQYLAALPDHPTPEEINRGVTEEAGRRLGIEAALPVREVRL</sequence>
<dbReference type="Proteomes" id="UP000243589">
    <property type="component" value="Unassembled WGS sequence"/>
</dbReference>
<keyword evidence="3" id="KW-1185">Reference proteome</keyword>
<gene>
    <name evidence="2" type="primary">mca_2</name>
    <name evidence="2" type="ORF">Bravens_01481</name>
</gene>
<evidence type="ECO:0000313" key="3">
    <source>
        <dbReference type="Proteomes" id="UP000243589"/>
    </source>
</evidence>
<dbReference type="RefSeq" id="WP_062021875.1">
    <property type="nucleotide sequence ID" value="NZ_LQQC01000010.1"/>
</dbReference>
<evidence type="ECO:0000313" key="2">
    <source>
        <dbReference type="EMBL" id="KXZ58432.1"/>
    </source>
</evidence>
<dbReference type="EMBL" id="LQQC01000010">
    <property type="protein sequence ID" value="KXZ58432.1"/>
    <property type="molecule type" value="Genomic_DNA"/>
</dbReference>
<dbReference type="InterPro" id="IPR024078">
    <property type="entry name" value="LmbE-like_dom_sf"/>
</dbReference>
<dbReference type="Gene3D" id="3.40.50.10320">
    <property type="entry name" value="LmbE-like"/>
    <property type="match status" value="1"/>
</dbReference>
<keyword evidence="2" id="KW-0378">Hydrolase</keyword>
<dbReference type="GO" id="GO:0016811">
    <property type="term" value="F:hydrolase activity, acting on carbon-nitrogen (but not peptide) bonds, in linear amides"/>
    <property type="evidence" value="ECO:0007669"/>
    <property type="project" value="TreeGrafter"/>
</dbReference>
<dbReference type="InterPro" id="IPR003737">
    <property type="entry name" value="GlcNAc_PI_deacetylase-related"/>
</dbReference>
<reference evidence="2 3" key="1">
    <citation type="submission" date="2016-01" db="EMBL/GenBank/DDBJ databases">
        <title>Use of Whole Genome Sequencing to ascertain that Brevibacterium massiliense (Roux, Raoult 2009) is a later heterotypic synonym of Brevibacterium ravenspurgense (Mages 2008).</title>
        <authorList>
            <person name="Bernier A.-M."/>
            <person name="Burdz T."/>
            <person name="Huynh C."/>
            <person name="Pachecho A.L."/>
            <person name="Wiebe D."/>
            <person name="Bonner C."/>
            <person name="Bernard K."/>
        </authorList>
    </citation>
    <scope>NUCLEOTIDE SEQUENCE [LARGE SCALE GENOMIC DNA]</scope>
    <source>
        <strain evidence="2 3">CCUG56047</strain>
    </source>
</reference>
<proteinExistence type="predicted"/>